<dbReference type="InterPro" id="IPR015421">
    <property type="entry name" value="PyrdxlP-dep_Trfase_major"/>
</dbReference>
<reference evidence="5" key="1">
    <citation type="submission" date="2020-08" db="EMBL/GenBank/DDBJ databases">
        <title>Genome public.</title>
        <authorList>
            <person name="Liu C."/>
            <person name="Sun Q."/>
        </authorList>
    </citation>
    <scope>NUCLEOTIDE SEQUENCE</scope>
    <source>
        <strain evidence="5">NSJ-64</strain>
    </source>
</reference>
<feature type="domain" description="Aromatic amino acid beta-eliminating lyase/threonine aldolase" evidence="4">
    <location>
        <begin position="31"/>
        <end position="286"/>
    </location>
</feature>
<evidence type="ECO:0000313" key="6">
    <source>
        <dbReference type="Proteomes" id="UP000623678"/>
    </source>
</evidence>
<dbReference type="SUPFAM" id="SSF53383">
    <property type="entry name" value="PLP-dependent transferases"/>
    <property type="match status" value="1"/>
</dbReference>
<dbReference type="PANTHER" id="PTHR48097:SF5">
    <property type="entry name" value="LOW SPECIFICITY L-THREONINE ALDOLASE"/>
    <property type="match status" value="1"/>
</dbReference>
<keyword evidence="5" id="KW-0808">Transferase</keyword>
<dbReference type="InterPro" id="IPR015424">
    <property type="entry name" value="PyrdxlP-dep_Trfase"/>
</dbReference>
<dbReference type="InterPro" id="IPR015422">
    <property type="entry name" value="PyrdxlP-dep_Trfase_small"/>
</dbReference>
<dbReference type="GO" id="GO:0016829">
    <property type="term" value="F:lyase activity"/>
    <property type="evidence" value="ECO:0007669"/>
    <property type="project" value="InterPro"/>
</dbReference>
<dbReference type="EMBL" id="JACRTD010000004">
    <property type="protein sequence ID" value="MBC8585161.1"/>
    <property type="molecule type" value="Genomic_DNA"/>
</dbReference>
<dbReference type="Proteomes" id="UP000623678">
    <property type="component" value="Unassembled WGS sequence"/>
</dbReference>
<dbReference type="PANTHER" id="PTHR48097">
    <property type="entry name" value="L-THREONINE ALDOLASE-RELATED"/>
    <property type="match status" value="1"/>
</dbReference>
<dbReference type="AlphaFoldDB" id="A0A926EM74"/>
<dbReference type="Gene3D" id="3.40.640.10">
    <property type="entry name" value="Type I PLP-dependent aspartate aminotransferase-like (Major domain)"/>
    <property type="match status" value="1"/>
</dbReference>
<comment type="similarity">
    <text evidence="2">Belongs to the threonine aldolase family.</text>
</comment>
<evidence type="ECO:0000256" key="2">
    <source>
        <dbReference type="ARBA" id="ARBA00006966"/>
    </source>
</evidence>
<dbReference type="Gene3D" id="3.90.1150.10">
    <property type="entry name" value="Aspartate Aminotransferase, domain 1"/>
    <property type="match status" value="1"/>
</dbReference>
<name>A0A926EM74_9FIRM</name>
<dbReference type="RefSeq" id="WP_262394951.1">
    <property type="nucleotide sequence ID" value="NZ_JACRTD010000004.1"/>
</dbReference>
<evidence type="ECO:0000256" key="3">
    <source>
        <dbReference type="ARBA" id="ARBA00022898"/>
    </source>
</evidence>
<dbReference type="GO" id="GO:0008483">
    <property type="term" value="F:transaminase activity"/>
    <property type="evidence" value="ECO:0007669"/>
    <property type="project" value="UniProtKB-KW"/>
</dbReference>
<accession>A0A926EM74</accession>
<keyword evidence="3" id="KW-0663">Pyridoxal phosphate</keyword>
<comment type="cofactor">
    <cofactor evidence="1">
        <name>pyridoxal 5'-phosphate</name>
        <dbReference type="ChEBI" id="CHEBI:597326"/>
    </cofactor>
</comment>
<gene>
    <name evidence="5" type="ORF">H8705_06145</name>
</gene>
<dbReference type="InterPro" id="IPR001597">
    <property type="entry name" value="ArAA_b-elim_lyase/Thr_aldolase"/>
</dbReference>
<comment type="caution">
    <text evidence="5">The sequence shown here is derived from an EMBL/GenBank/DDBJ whole genome shotgun (WGS) entry which is preliminary data.</text>
</comment>
<evidence type="ECO:0000256" key="1">
    <source>
        <dbReference type="ARBA" id="ARBA00001933"/>
    </source>
</evidence>
<keyword evidence="6" id="KW-1185">Reference proteome</keyword>
<proteinExistence type="inferred from homology"/>
<dbReference type="GO" id="GO:0006520">
    <property type="term" value="P:amino acid metabolic process"/>
    <property type="evidence" value="ECO:0007669"/>
    <property type="project" value="InterPro"/>
</dbReference>
<dbReference type="Pfam" id="PF01212">
    <property type="entry name" value="Beta_elim_lyase"/>
    <property type="match status" value="1"/>
</dbReference>
<protein>
    <submittedName>
        <fullName evidence="5">Aminotransferase class I/II-fold pyridoxal phosphate-dependent enzyme</fullName>
    </submittedName>
</protein>
<organism evidence="5 6">
    <name type="scientific">Youxingia wuxianensis</name>
    <dbReference type="NCBI Taxonomy" id="2763678"/>
    <lineage>
        <taxon>Bacteria</taxon>
        <taxon>Bacillati</taxon>
        <taxon>Bacillota</taxon>
        <taxon>Clostridia</taxon>
        <taxon>Eubacteriales</taxon>
        <taxon>Oscillospiraceae</taxon>
        <taxon>Youxingia</taxon>
    </lineage>
</organism>
<evidence type="ECO:0000313" key="5">
    <source>
        <dbReference type="EMBL" id="MBC8585161.1"/>
    </source>
</evidence>
<keyword evidence="5" id="KW-0032">Aminotransferase</keyword>
<evidence type="ECO:0000259" key="4">
    <source>
        <dbReference type="Pfam" id="PF01212"/>
    </source>
</evidence>
<sequence length="343" mass="38374">MYSFKCDYGEGAHPRILRALQRTNLEQTEGYLLDPYTQKASGLIKERIGRQEVDIHLLMGGTQTNLVALSAFLRPHQAVICADSGHIFVHETGAIEATGHKVFALPSPDGKLTPAQVKQAVELHTDEHMVKPKVVFLSNPTEVGTIYTKKELAAMRGVCDEYGLFLYIDGARLGCALTCRENDMTLRDFAAFPDAFYIGGTKNGAFMGEALVIANDRLKEDFRYLMKQKGALMAKGRFLGIQFCELFSDDLYFSLARHANDTAAVIRSALKENGYSLMTDSPTNQLFPIFPKEVLTRLEDKYLFTPWKELSDGRAAVRIVTSWATPMEQVQKFAQDLEKANKK</sequence>